<protein>
    <recommendedName>
        <fullName evidence="4">DUF1634 domain-containing protein</fullName>
    </recommendedName>
</protein>
<accession>A0A4S3KSN2</accession>
<keyword evidence="3" id="KW-1185">Reference proteome</keyword>
<dbReference type="InterPro" id="IPR012861">
    <property type="entry name" value="DUF1634"/>
</dbReference>
<proteinExistence type="predicted"/>
<dbReference type="Pfam" id="PF07843">
    <property type="entry name" value="DUF1634"/>
    <property type="match status" value="1"/>
</dbReference>
<comment type="caution">
    <text evidence="2">The sequence shown here is derived from an EMBL/GenBank/DDBJ whole genome shotgun (WGS) entry which is preliminary data.</text>
</comment>
<reference evidence="2 3" key="1">
    <citation type="submission" date="2017-02" db="EMBL/GenBank/DDBJ databases">
        <title>Whole genome sequencing of Metallibacterium scheffleri DSM 24874 (T).</title>
        <authorList>
            <person name="Kumar S."/>
            <person name="Patil P."/>
            <person name="Patil P.B."/>
        </authorList>
    </citation>
    <scope>NUCLEOTIDE SEQUENCE [LARGE SCALE GENOMIC DNA]</scope>
    <source>
        <strain evidence="2 3">DSM 24874</strain>
    </source>
</reference>
<keyword evidence="1" id="KW-0472">Membrane</keyword>
<keyword evidence="1" id="KW-1133">Transmembrane helix</keyword>
<evidence type="ECO:0000313" key="3">
    <source>
        <dbReference type="Proteomes" id="UP000307749"/>
    </source>
</evidence>
<evidence type="ECO:0008006" key="4">
    <source>
        <dbReference type="Google" id="ProtNLM"/>
    </source>
</evidence>
<dbReference type="AlphaFoldDB" id="A0A4S3KSN2"/>
<dbReference type="EMBL" id="MWQO01000003">
    <property type="protein sequence ID" value="THD12060.1"/>
    <property type="molecule type" value="Genomic_DNA"/>
</dbReference>
<organism evidence="2 3">
    <name type="scientific">Metallibacterium scheffleri</name>
    <dbReference type="NCBI Taxonomy" id="993689"/>
    <lineage>
        <taxon>Bacteria</taxon>
        <taxon>Pseudomonadati</taxon>
        <taxon>Pseudomonadota</taxon>
        <taxon>Gammaproteobacteria</taxon>
        <taxon>Lysobacterales</taxon>
        <taxon>Rhodanobacteraceae</taxon>
        <taxon>Metallibacterium</taxon>
    </lineage>
</organism>
<feature type="transmembrane region" description="Helical" evidence="1">
    <location>
        <begin position="28"/>
        <end position="49"/>
    </location>
</feature>
<feature type="transmembrane region" description="Helical" evidence="1">
    <location>
        <begin position="116"/>
        <end position="136"/>
    </location>
</feature>
<sequence>MVRMARLDRDYHAAAQAAGAVQEARRRLLWVLVLLAAAVLAVGSALYLWQVGMQPPLWRIFVGVPRGLHTPQSIVELAAHGNSRALVDAGTLALVAAPVLQLVLAVWIFARRRDVLYAGFSLLVLALLLSGLGLGWL</sequence>
<keyword evidence="1" id="KW-0812">Transmembrane</keyword>
<evidence type="ECO:0000256" key="1">
    <source>
        <dbReference type="SAM" id="Phobius"/>
    </source>
</evidence>
<dbReference type="Proteomes" id="UP000307749">
    <property type="component" value="Unassembled WGS sequence"/>
</dbReference>
<feature type="transmembrane region" description="Helical" evidence="1">
    <location>
        <begin position="89"/>
        <end position="109"/>
    </location>
</feature>
<name>A0A4S3KSN2_9GAMM</name>
<gene>
    <name evidence="2" type="ORF">B1806_00435</name>
</gene>
<evidence type="ECO:0000313" key="2">
    <source>
        <dbReference type="EMBL" id="THD12060.1"/>
    </source>
</evidence>
<dbReference type="STRING" id="993689.GCA_002077135_03164"/>